<protein>
    <submittedName>
        <fullName evidence="2">Uncharacterized protein</fullName>
    </submittedName>
</protein>
<reference evidence="2" key="1">
    <citation type="submission" date="2023-01" db="EMBL/GenBank/DDBJ databases">
        <title>Genome assembly of the deep-sea coral Lophelia pertusa.</title>
        <authorList>
            <person name="Herrera S."/>
            <person name="Cordes E."/>
        </authorList>
    </citation>
    <scope>NUCLEOTIDE SEQUENCE</scope>
    <source>
        <strain evidence="2">USNM1676648</strain>
        <tissue evidence="2">Polyp</tissue>
    </source>
</reference>
<dbReference type="AlphaFoldDB" id="A0A9W9Z6Q2"/>
<accession>A0A9W9Z6Q2</accession>
<evidence type="ECO:0000313" key="2">
    <source>
        <dbReference type="EMBL" id="KAJ7375935.1"/>
    </source>
</evidence>
<evidence type="ECO:0000256" key="1">
    <source>
        <dbReference type="SAM" id="MobiDB-lite"/>
    </source>
</evidence>
<dbReference type="EMBL" id="MU826429">
    <property type="protein sequence ID" value="KAJ7375935.1"/>
    <property type="molecule type" value="Genomic_DNA"/>
</dbReference>
<evidence type="ECO:0000313" key="3">
    <source>
        <dbReference type="Proteomes" id="UP001163046"/>
    </source>
</evidence>
<feature type="compositionally biased region" description="Basic and acidic residues" evidence="1">
    <location>
        <begin position="58"/>
        <end position="79"/>
    </location>
</feature>
<name>A0A9W9Z6Q2_9CNID</name>
<gene>
    <name evidence="2" type="ORF">OS493_037898</name>
</gene>
<organism evidence="2 3">
    <name type="scientific">Desmophyllum pertusum</name>
    <dbReference type="NCBI Taxonomy" id="174260"/>
    <lineage>
        <taxon>Eukaryota</taxon>
        <taxon>Metazoa</taxon>
        <taxon>Cnidaria</taxon>
        <taxon>Anthozoa</taxon>
        <taxon>Hexacorallia</taxon>
        <taxon>Scleractinia</taxon>
        <taxon>Caryophylliina</taxon>
        <taxon>Caryophylliidae</taxon>
        <taxon>Desmophyllum</taxon>
    </lineage>
</organism>
<proteinExistence type="predicted"/>
<feature type="non-terminal residue" evidence="2">
    <location>
        <position position="1"/>
    </location>
</feature>
<keyword evidence="3" id="KW-1185">Reference proteome</keyword>
<comment type="caution">
    <text evidence="2">The sequence shown here is derived from an EMBL/GenBank/DDBJ whole genome shotgun (WGS) entry which is preliminary data.</text>
</comment>
<feature type="region of interest" description="Disordered" evidence="1">
    <location>
        <begin position="31"/>
        <end position="79"/>
    </location>
</feature>
<dbReference type="Proteomes" id="UP001163046">
    <property type="component" value="Unassembled WGS sequence"/>
</dbReference>
<sequence>SRSPRFPNKTQTSVFLSMRSEFKDVPENVHTAEGWKQHHKTSAKMANLVPRVSRPNGTRKEREEEGDQETHGDGTLKVR</sequence>